<comment type="subcellular location">
    <subcellularLocation>
        <location evidence="1">Nucleus</location>
    </subcellularLocation>
</comment>
<dbReference type="GO" id="GO:0006281">
    <property type="term" value="P:DNA repair"/>
    <property type="evidence" value="ECO:0007669"/>
    <property type="project" value="UniProtKB-KW"/>
</dbReference>
<dbReference type="Proteomes" id="UP000193467">
    <property type="component" value="Unassembled WGS sequence"/>
</dbReference>
<feature type="compositionally biased region" description="Low complexity" evidence="8">
    <location>
        <begin position="131"/>
        <end position="141"/>
    </location>
</feature>
<reference evidence="9 10" key="1">
    <citation type="submission" date="2016-07" db="EMBL/GenBank/DDBJ databases">
        <title>Pervasive Adenine N6-methylation of Active Genes in Fungi.</title>
        <authorList>
            <consortium name="DOE Joint Genome Institute"/>
            <person name="Mondo S.J."/>
            <person name="Dannebaum R.O."/>
            <person name="Kuo R.C."/>
            <person name="Labutti K."/>
            <person name="Haridas S."/>
            <person name="Kuo A."/>
            <person name="Salamov A."/>
            <person name="Ahrendt S.R."/>
            <person name="Lipzen A."/>
            <person name="Sullivan W."/>
            <person name="Andreopoulos W.B."/>
            <person name="Clum A."/>
            <person name="Lindquist E."/>
            <person name="Daum C."/>
            <person name="Ramamoorthy G.K."/>
            <person name="Gryganskyi A."/>
            <person name="Culley D."/>
            <person name="Magnuson J.K."/>
            <person name="James T.Y."/>
            <person name="O'Malley M.A."/>
            <person name="Stajich J.E."/>
            <person name="Spatafora J.W."/>
            <person name="Visel A."/>
            <person name="Grigoriev I.V."/>
        </authorList>
    </citation>
    <scope>NUCLEOTIDE SEQUENCE [LARGE SCALE GENOMIC DNA]</scope>
    <source>
        <strain evidence="9 10">62-1032</strain>
    </source>
</reference>
<proteinExistence type="inferred from homology"/>
<dbReference type="PANTHER" id="PTHR21541:SF3">
    <property type="entry name" value="STRUCTURE-SPECIFIC ENDONUCLEASE SUBUNIT SLX4"/>
    <property type="match status" value="1"/>
</dbReference>
<evidence type="ECO:0000313" key="10">
    <source>
        <dbReference type="Proteomes" id="UP000193467"/>
    </source>
</evidence>
<name>A0A1Y2FY34_9BASI</name>
<dbReference type="AlphaFoldDB" id="A0A1Y2FY34"/>
<keyword evidence="6" id="KW-0539">Nucleus</keyword>
<evidence type="ECO:0000256" key="7">
    <source>
        <dbReference type="ARBA" id="ARBA00029496"/>
    </source>
</evidence>
<dbReference type="CDD" id="cd22999">
    <property type="entry name" value="SAP_SLX4"/>
    <property type="match status" value="1"/>
</dbReference>
<sequence length="307" mass="33514">MRTLGLGGREEGAVEVEEGGGEELWIDEEADEGVLVWEGGGEGGAFEEEMGAWRDDADEGVISSDEEPLVEVSRRLSTSKRRIPRAGGGGTPSSSSTTTTPDISPVKPSRTTKPKPKVVLPPPTPRRRTSSHSITSPSSSSDVDETPALPPPGMPDYSSLPLADLQKEVTRYGFRISKERSVLVDQLTQVWIATHPQAAVVGKKKVATKKAATTKGRKKKVVVEAEGAEEEGEIESLGERLRTLLVGEEEMYLKILRYEPIFFDEIVSLASTNGIKCAKPVLMRFLDEQSVTFFTQDPTNGTRKRYK</sequence>
<evidence type="ECO:0000256" key="3">
    <source>
        <dbReference type="ARBA" id="ARBA00022763"/>
    </source>
</evidence>
<dbReference type="Pfam" id="PF09494">
    <property type="entry name" value="Slx4"/>
    <property type="match status" value="1"/>
</dbReference>
<organism evidence="9 10">
    <name type="scientific">Leucosporidium creatinivorum</name>
    <dbReference type="NCBI Taxonomy" id="106004"/>
    <lineage>
        <taxon>Eukaryota</taxon>
        <taxon>Fungi</taxon>
        <taxon>Dikarya</taxon>
        <taxon>Basidiomycota</taxon>
        <taxon>Pucciniomycotina</taxon>
        <taxon>Microbotryomycetes</taxon>
        <taxon>Leucosporidiales</taxon>
        <taxon>Leucosporidium</taxon>
    </lineage>
</organism>
<dbReference type="GO" id="GO:0033557">
    <property type="term" value="C:Slx1-Slx4 complex"/>
    <property type="evidence" value="ECO:0007669"/>
    <property type="project" value="InterPro"/>
</dbReference>
<accession>A0A1Y2FY34</accession>
<feature type="compositionally biased region" description="Low complexity" evidence="8">
    <location>
        <begin position="92"/>
        <end position="101"/>
    </location>
</feature>
<keyword evidence="5" id="KW-0234">DNA repair</keyword>
<comment type="similarity">
    <text evidence="2">Belongs to the SLX4 family.</text>
</comment>
<evidence type="ECO:0000256" key="5">
    <source>
        <dbReference type="ARBA" id="ARBA00023204"/>
    </source>
</evidence>
<keyword evidence="3" id="KW-0227">DNA damage</keyword>
<evidence type="ECO:0000256" key="1">
    <source>
        <dbReference type="ARBA" id="ARBA00004123"/>
    </source>
</evidence>
<evidence type="ECO:0000256" key="2">
    <source>
        <dbReference type="ARBA" id="ARBA00006661"/>
    </source>
</evidence>
<feature type="region of interest" description="Disordered" evidence="8">
    <location>
        <begin position="1"/>
        <end position="20"/>
    </location>
</feature>
<dbReference type="InParanoid" id="A0A1Y2FY34"/>
<comment type="caution">
    <text evidence="9">The sequence shown here is derived from an EMBL/GenBank/DDBJ whole genome shotgun (WGS) entry which is preliminary data.</text>
</comment>
<dbReference type="GO" id="GO:0006260">
    <property type="term" value="P:DNA replication"/>
    <property type="evidence" value="ECO:0007669"/>
    <property type="project" value="InterPro"/>
</dbReference>
<dbReference type="STRING" id="106004.A0A1Y2FY34"/>
<gene>
    <name evidence="9" type="ORF">BCR35DRAFT_300718</name>
</gene>
<dbReference type="OrthoDB" id="5576441at2759"/>
<feature type="compositionally biased region" description="Acidic residues" evidence="8">
    <location>
        <begin position="45"/>
        <end position="69"/>
    </location>
</feature>
<evidence type="ECO:0000256" key="4">
    <source>
        <dbReference type="ARBA" id="ARBA00023172"/>
    </source>
</evidence>
<dbReference type="EMBL" id="MCGR01000007">
    <property type="protein sequence ID" value="ORY88960.1"/>
    <property type="molecule type" value="Genomic_DNA"/>
</dbReference>
<dbReference type="PANTHER" id="PTHR21541">
    <property type="entry name" value="BTB POZ DOMAIN CONTAINING 12"/>
    <property type="match status" value="1"/>
</dbReference>
<keyword evidence="4" id="KW-0233">DNA recombination</keyword>
<evidence type="ECO:0000256" key="6">
    <source>
        <dbReference type="ARBA" id="ARBA00023242"/>
    </source>
</evidence>
<protein>
    <recommendedName>
        <fullName evidence="7">Structure-specific endonuclease subunit SLX4</fullName>
    </recommendedName>
</protein>
<keyword evidence="10" id="KW-1185">Reference proteome</keyword>
<evidence type="ECO:0000313" key="9">
    <source>
        <dbReference type="EMBL" id="ORY88960.1"/>
    </source>
</evidence>
<evidence type="ECO:0000256" key="8">
    <source>
        <dbReference type="SAM" id="MobiDB-lite"/>
    </source>
</evidence>
<feature type="region of interest" description="Disordered" evidence="8">
    <location>
        <begin position="39"/>
        <end position="160"/>
    </location>
</feature>
<dbReference type="InterPro" id="IPR018574">
    <property type="entry name" value="Structure-sp_endonuc_su_Slx4"/>
</dbReference>
<dbReference type="GO" id="GO:0000712">
    <property type="term" value="P:resolution of meiotic recombination intermediates"/>
    <property type="evidence" value="ECO:0007669"/>
    <property type="project" value="TreeGrafter"/>
</dbReference>